<gene>
    <name evidence="4 7" type="primary">endA</name>
    <name evidence="7" type="ORF">GC250_02310</name>
</gene>
<evidence type="ECO:0000259" key="6">
    <source>
        <dbReference type="Pfam" id="PF02778"/>
    </source>
</evidence>
<dbReference type="GO" id="GO:0005737">
    <property type="term" value="C:cytoplasm"/>
    <property type="evidence" value="ECO:0007669"/>
    <property type="project" value="TreeGrafter"/>
</dbReference>
<evidence type="ECO:0000256" key="4">
    <source>
        <dbReference type="HAMAP-Rule" id="MF_01833"/>
    </source>
</evidence>
<dbReference type="GO" id="GO:0006388">
    <property type="term" value="P:tRNA splicing, via endonucleolytic cleavage and ligation"/>
    <property type="evidence" value="ECO:0007669"/>
    <property type="project" value="UniProtKB-UniRule"/>
</dbReference>
<reference evidence="7 8" key="1">
    <citation type="submission" date="2019-10" db="EMBL/GenBank/DDBJ databases">
        <title>Sequencing and Assembly of Multiple Reported Metal-Biooxidizing Members of the Extremely Thermoacidophilic Archaeal Family Sulfolobaceae.</title>
        <authorList>
            <person name="Counts J.A."/>
            <person name="Kelly R.M."/>
        </authorList>
    </citation>
    <scope>NUCLEOTIDE SEQUENCE [LARGE SCALE GENOMIC DNA]</scope>
    <source>
        <strain evidence="7 8">DSM 6482</strain>
    </source>
</reference>
<comment type="similarity">
    <text evidence="4">Belongs to the tRNA-intron endonuclease family. Archaeal short subfamily.</text>
</comment>
<organism evidence="7 8">
    <name type="scientific">Sulfuracidifex metallicus DSM 6482 = JCM 9184</name>
    <dbReference type="NCBI Taxonomy" id="523847"/>
    <lineage>
        <taxon>Archaea</taxon>
        <taxon>Thermoproteota</taxon>
        <taxon>Thermoprotei</taxon>
        <taxon>Sulfolobales</taxon>
        <taxon>Sulfolobaceae</taxon>
        <taxon>Sulfuracidifex</taxon>
    </lineage>
</organism>
<dbReference type="OrthoDB" id="46045at2157"/>
<dbReference type="FunFam" id="3.40.1350.10:FF:000006">
    <property type="entry name" value="tRNA-splicing endonuclease"/>
    <property type="match status" value="1"/>
</dbReference>
<keyword evidence="2 4" id="KW-0456">Lyase</keyword>
<feature type="domain" description="tRNA intron endonuclease N-terminal" evidence="6">
    <location>
        <begin position="1"/>
        <end position="77"/>
    </location>
</feature>
<dbReference type="GO" id="GO:0003676">
    <property type="term" value="F:nucleic acid binding"/>
    <property type="evidence" value="ECO:0007669"/>
    <property type="project" value="InterPro"/>
</dbReference>
<protein>
    <recommendedName>
        <fullName evidence="4">tRNA-splicing endonuclease</fullName>
        <ecNumber evidence="4">4.6.1.16</ecNumber>
    </recommendedName>
    <alternativeName>
        <fullName evidence="4">tRNA-intron endonuclease</fullName>
    </alternativeName>
</protein>
<dbReference type="SUPFAM" id="SSF53032">
    <property type="entry name" value="tRNA-intron endonuclease catalytic domain-like"/>
    <property type="match status" value="1"/>
</dbReference>
<dbReference type="RefSeq" id="WP_054838118.1">
    <property type="nucleotide sequence ID" value="NZ_BBBY01000005.1"/>
</dbReference>
<dbReference type="InterPro" id="IPR036740">
    <property type="entry name" value="tRNA_intron_Endonuc_N_sf"/>
</dbReference>
<dbReference type="SUPFAM" id="SSF55267">
    <property type="entry name" value="tRNA-intron endonuclease N-terminal domain-like"/>
    <property type="match status" value="1"/>
</dbReference>
<dbReference type="InterPro" id="IPR011856">
    <property type="entry name" value="tRNA_endonuc-like_dom_sf"/>
</dbReference>
<dbReference type="PANTHER" id="PTHR21227:SF0">
    <property type="entry name" value="TRNA-SPLICING ENDONUCLEASE SUBUNIT SEN2"/>
    <property type="match status" value="1"/>
</dbReference>
<comment type="subunit">
    <text evidence="4">Homotetramer; although the tetramer contains four active sites, only two participate in the cleavage. Therefore, it should be considered as a dimer of dimers.</text>
</comment>
<dbReference type="Pfam" id="PF02778">
    <property type="entry name" value="tRNA_int_endo_N"/>
    <property type="match status" value="1"/>
</dbReference>
<dbReference type="HAMAP" id="MF_01833">
    <property type="entry name" value="EndA_short"/>
    <property type="match status" value="1"/>
</dbReference>
<sequence>MQGLLLESRVVILNVEEAKKIYGNGFFGKPIGVSKPKGPNDIDRPLELSLVEALYLMENSVINVVDKQGNSVSPQFLREYAKERVDKFNILYKIYSDLRKRKFVVRSGIKFGADFAVYTIGPGIEHAPFVVIALDLKNEISPVELMSFGRVSHSTRKTLVLGLVDLQRDVIKYVMFKWVKM</sequence>
<dbReference type="InterPro" id="IPR016442">
    <property type="entry name" value="tRNA_splic_arch_short"/>
</dbReference>
<keyword evidence="8" id="KW-1185">Reference proteome</keyword>
<dbReference type="Pfam" id="PF01974">
    <property type="entry name" value="tRNA_int_endo"/>
    <property type="match status" value="1"/>
</dbReference>
<accession>A0A6A9QR86</accession>
<dbReference type="GO" id="GO:0000213">
    <property type="term" value="F:tRNA-intron lyase activity"/>
    <property type="evidence" value="ECO:0007669"/>
    <property type="project" value="UniProtKB-UniRule"/>
</dbReference>
<dbReference type="InterPro" id="IPR006676">
    <property type="entry name" value="tRNA_splic"/>
</dbReference>
<feature type="active site" evidence="4">
    <location>
        <position position="126"/>
    </location>
</feature>
<dbReference type="EC" id="4.6.1.16" evidence="4"/>
<evidence type="ECO:0000259" key="5">
    <source>
        <dbReference type="Pfam" id="PF01974"/>
    </source>
</evidence>
<keyword evidence="1 4" id="KW-0819">tRNA processing</keyword>
<comment type="caution">
    <text evidence="7">The sequence shown here is derived from an EMBL/GenBank/DDBJ whole genome shotgun (WGS) entry which is preliminary data.</text>
</comment>
<dbReference type="NCBIfam" id="TIGR00324">
    <property type="entry name" value="endA"/>
    <property type="match status" value="1"/>
</dbReference>
<dbReference type="EMBL" id="WGGD01000005">
    <property type="protein sequence ID" value="MUN28323.1"/>
    <property type="molecule type" value="Genomic_DNA"/>
</dbReference>
<dbReference type="PANTHER" id="PTHR21227">
    <property type="entry name" value="TRNA-SPLICING ENDONUCLEASE SUBUNIT SEN2"/>
    <property type="match status" value="1"/>
</dbReference>
<dbReference type="Gene3D" id="3.40.1170.20">
    <property type="entry name" value="tRNA intron endonuclease, N-terminal domain"/>
    <property type="match status" value="1"/>
</dbReference>
<dbReference type="CDD" id="cd22363">
    <property type="entry name" value="tRNA-intron_lyase_C"/>
    <property type="match status" value="1"/>
</dbReference>
<dbReference type="AlphaFoldDB" id="A0A6A9QR86"/>
<feature type="active site" evidence="4">
    <location>
        <position position="157"/>
    </location>
</feature>
<dbReference type="InterPro" id="IPR006677">
    <property type="entry name" value="tRNA_intron_Endonuc_cat-like"/>
</dbReference>
<evidence type="ECO:0000313" key="8">
    <source>
        <dbReference type="Proteomes" id="UP000470772"/>
    </source>
</evidence>
<evidence type="ECO:0000256" key="2">
    <source>
        <dbReference type="ARBA" id="ARBA00023239"/>
    </source>
</evidence>
<dbReference type="Gene3D" id="3.40.1350.10">
    <property type="match status" value="1"/>
</dbReference>
<name>A0A6A9QR86_SULME</name>
<comment type="catalytic activity">
    <reaction evidence="4">
        <text>pretRNA = a 3'-half-tRNA molecule with a 5'-OH end + a 5'-half-tRNA molecule with a 2',3'-cyclic phosphate end + an intron with a 2',3'-cyclic phosphate and a 5'-hydroxyl terminus.</text>
        <dbReference type="EC" id="4.6.1.16"/>
    </reaction>
</comment>
<dbReference type="PIRSF" id="PIRSF005285">
    <property type="entry name" value="tRNA_splic_archaea"/>
    <property type="match status" value="1"/>
</dbReference>
<evidence type="ECO:0000313" key="7">
    <source>
        <dbReference type="EMBL" id="MUN28323.1"/>
    </source>
</evidence>
<comment type="function">
    <text evidence="3 4">Endonuclease that removes tRNA introns. Cleaves pre-tRNA at the 5'- and 3'-splice sites to release the intron. The products are an intron and two tRNA half-molecules bearing 2',3' cyclic phosphate and 5'-OH termini. Recognizes a pseudosymmetric substrate in which 2 bulged loops of 3 bases are separated by a stem of 4 bp.</text>
</comment>
<feature type="domain" description="tRNA intron endonuclease catalytic" evidence="5">
    <location>
        <begin position="88"/>
        <end position="170"/>
    </location>
</feature>
<evidence type="ECO:0000256" key="3">
    <source>
        <dbReference type="ARBA" id="ARBA00024798"/>
    </source>
</evidence>
<proteinExistence type="inferred from homology"/>
<dbReference type="Proteomes" id="UP000470772">
    <property type="component" value="Unassembled WGS sequence"/>
</dbReference>
<evidence type="ECO:0000256" key="1">
    <source>
        <dbReference type="ARBA" id="ARBA00022694"/>
    </source>
</evidence>
<dbReference type="InterPro" id="IPR036167">
    <property type="entry name" value="tRNA_intron_Endo_cat-like_sf"/>
</dbReference>
<feature type="active site" evidence="4">
    <location>
        <position position="118"/>
    </location>
</feature>
<dbReference type="InterPro" id="IPR006678">
    <property type="entry name" value="tRNA_intron_Endonuc_N"/>
</dbReference>